<organism evidence="1 2">
    <name type="scientific">Niallia taxi</name>
    <dbReference type="NCBI Taxonomy" id="2499688"/>
    <lineage>
        <taxon>Bacteria</taxon>
        <taxon>Bacillati</taxon>
        <taxon>Bacillota</taxon>
        <taxon>Bacilli</taxon>
        <taxon>Bacillales</taxon>
        <taxon>Bacillaceae</taxon>
        <taxon>Niallia</taxon>
    </lineage>
</organism>
<dbReference type="GeneID" id="87616481"/>
<name>A0A437KEA2_9BACI</name>
<reference evidence="1 2" key="1">
    <citation type="submission" date="2019-01" db="EMBL/GenBank/DDBJ databases">
        <title>Bacillus sp. M5HDSG1-1, whole genome shotgun sequence.</title>
        <authorList>
            <person name="Tuo L."/>
        </authorList>
    </citation>
    <scope>NUCLEOTIDE SEQUENCE [LARGE SCALE GENOMIC DNA]</scope>
    <source>
        <strain evidence="1 2">M5HDSG1-1</strain>
    </source>
</reference>
<dbReference type="RefSeq" id="WP_127737649.1">
    <property type="nucleotide sequence ID" value="NZ_CAJCKN010000077.1"/>
</dbReference>
<dbReference type="InterPro" id="IPR014913">
    <property type="entry name" value="YppE-like"/>
</dbReference>
<accession>A0A437KEA2</accession>
<keyword evidence="2" id="KW-1185">Reference proteome</keyword>
<proteinExistence type="predicted"/>
<comment type="caution">
    <text evidence="1">The sequence shown here is derived from an EMBL/GenBank/DDBJ whole genome shotgun (WGS) entry which is preliminary data.</text>
</comment>
<dbReference type="Pfam" id="PF08807">
    <property type="entry name" value="DUF1798"/>
    <property type="match status" value="1"/>
</dbReference>
<dbReference type="SUPFAM" id="SSF140415">
    <property type="entry name" value="YppE-like"/>
    <property type="match status" value="1"/>
</dbReference>
<dbReference type="Proteomes" id="UP000288024">
    <property type="component" value="Unassembled WGS sequence"/>
</dbReference>
<evidence type="ECO:0000313" key="1">
    <source>
        <dbReference type="EMBL" id="RVT65431.1"/>
    </source>
</evidence>
<gene>
    <name evidence="1" type="ORF">EM808_07990</name>
</gene>
<dbReference type="Gene3D" id="1.20.120.440">
    <property type="entry name" value="YppE-like"/>
    <property type="match status" value="1"/>
</dbReference>
<dbReference type="AlphaFoldDB" id="A0A437KEA2"/>
<evidence type="ECO:0000313" key="2">
    <source>
        <dbReference type="Proteomes" id="UP000288024"/>
    </source>
</evidence>
<dbReference type="EMBL" id="RZTZ01000002">
    <property type="protein sequence ID" value="RVT65431.1"/>
    <property type="molecule type" value="Genomic_DNA"/>
</dbReference>
<sequence>MINSQRLRELTEELHACADYLVDVFQKVKASQESKDFYEVVRPYANKVAELNAEWKEIAELWVKTEKPLYLHPSQISTASDHLEVISIQAFYKETSRKRFMDSAKSVQFILQTVLDRL</sequence>
<dbReference type="InterPro" id="IPR023351">
    <property type="entry name" value="YppE-like_sf"/>
</dbReference>
<protein>
    <submittedName>
        <fullName evidence="1">DUF1798 family protein</fullName>
    </submittedName>
</protein>